<proteinExistence type="predicted"/>
<dbReference type="EMBL" id="SOBG01000001">
    <property type="protein sequence ID" value="TDT72383.1"/>
    <property type="molecule type" value="Genomic_DNA"/>
</dbReference>
<dbReference type="GO" id="GO:0016787">
    <property type="term" value="F:hydrolase activity"/>
    <property type="evidence" value="ECO:0007669"/>
    <property type="project" value="UniProtKB-KW"/>
</dbReference>
<dbReference type="Proteomes" id="UP000294678">
    <property type="component" value="Unassembled WGS sequence"/>
</dbReference>
<dbReference type="PANTHER" id="PTHR48098">
    <property type="entry name" value="ENTEROCHELIN ESTERASE-RELATED"/>
    <property type="match status" value="1"/>
</dbReference>
<dbReference type="AlphaFoldDB" id="A0AA46I774"/>
<comment type="caution">
    <text evidence="1">The sequence shown here is derived from an EMBL/GenBank/DDBJ whole genome shotgun (WGS) entry which is preliminary data.</text>
</comment>
<dbReference type="SUPFAM" id="SSF53474">
    <property type="entry name" value="alpha/beta-Hydrolases"/>
    <property type="match status" value="1"/>
</dbReference>
<accession>A0AA46I774</accession>
<protein>
    <submittedName>
        <fullName evidence="1">S-formylglutathione hydrolase FrmB</fullName>
    </submittedName>
</protein>
<organism evidence="1 2">
    <name type="scientific">Hypnocyclicus thermotrophus</name>
    <dbReference type="NCBI Taxonomy" id="1627895"/>
    <lineage>
        <taxon>Bacteria</taxon>
        <taxon>Fusobacteriati</taxon>
        <taxon>Fusobacteriota</taxon>
        <taxon>Fusobacteriia</taxon>
        <taxon>Fusobacteriales</taxon>
        <taxon>Fusobacteriaceae</taxon>
        <taxon>Hypnocyclicus</taxon>
    </lineage>
</organism>
<dbReference type="PANTHER" id="PTHR48098:SF1">
    <property type="entry name" value="DIACYLGLYCEROL ACYLTRANSFERASE_MYCOLYLTRANSFERASE AG85A"/>
    <property type="match status" value="1"/>
</dbReference>
<name>A0AA46I774_9FUSO</name>
<dbReference type="InterPro" id="IPR029058">
    <property type="entry name" value="AB_hydrolase_fold"/>
</dbReference>
<gene>
    <name evidence="1" type="ORF">EV215_0184</name>
</gene>
<evidence type="ECO:0000313" key="2">
    <source>
        <dbReference type="Proteomes" id="UP000294678"/>
    </source>
</evidence>
<dbReference type="GO" id="GO:0016747">
    <property type="term" value="F:acyltransferase activity, transferring groups other than amino-acyl groups"/>
    <property type="evidence" value="ECO:0007669"/>
    <property type="project" value="TreeGrafter"/>
</dbReference>
<dbReference type="Pfam" id="PF00756">
    <property type="entry name" value="Esterase"/>
    <property type="match status" value="1"/>
</dbReference>
<dbReference type="Gene3D" id="3.40.50.1820">
    <property type="entry name" value="alpha/beta hydrolase"/>
    <property type="match status" value="1"/>
</dbReference>
<dbReference type="InterPro" id="IPR000801">
    <property type="entry name" value="Esterase-like"/>
</dbReference>
<reference evidence="1 2" key="1">
    <citation type="submission" date="2019-03" db="EMBL/GenBank/DDBJ databases">
        <title>Genomic Encyclopedia of Type Strains, Phase IV (KMG-IV): sequencing the most valuable type-strain genomes for metagenomic binning, comparative biology and taxonomic classification.</title>
        <authorList>
            <person name="Goeker M."/>
        </authorList>
    </citation>
    <scope>NUCLEOTIDE SEQUENCE [LARGE SCALE GENOMIC DNA]</scope>
    <source>
        <strain evidence="1 2">DSM 100055</strain>
    </source>
</reference>
<evidence type="ECO:0000313" key="1">
    <source>
        <dbReference type="EMBL" id="TDT72383.1"/>
    </source>
</evidence>
<keyword evidence="1" id="KW-0378">Hydrolase</keyword>
<dbReference type="RefSeq" id="WP_166667297.1">
    <property type="nucleotide sequence ID" value="NZ_SOBG01000001.1"/>
</dbReference>
<keyword evidence="2" id="KW-1185">Reference proteome</keyword>
<dbReference type="InterPro" id="IPR050583">
    <property type="entry name" value="Mycobacterial_A85_antigen"/>
</dbReference>
<sequence length="334" mass="39847">MRLTINIITYILLSYILYKLYRKQKILKILKFKNVEMINYKDYSHKKRNSTLTVKRHRIKSDLVSEVMDYFVVLPNNYDNMKTYPVLFFLHGLGDSAIDWIEKAKLLETYDSLINNNKIKDIILVLPESGANGRSWYTNWYNISNKKYEDYFTIELINDIQKRYNIDTQNMGITGFSMGGYGAYKLALKHLDKYKTIASLAGAINFPRLFSRLLKGFGLLKHLKLSDKNKELRNLRKIFGKKIRYSNNENVFTLLKRKMSEDMELVKSKYFYLSVGEYDNKGYTMLLQWEDIVEHMEKYNFHYEARLVKGEGHRWEYVEKELESVLLFHSKYFD</sequence>